<organism evidence="2 3">
    <name type="scientific">Triparma columacea</name>
    <dbReference type="NCBI Taxonomy" id="722753"/>
    <lineage>
        <taxon>Eukaryota</taxon>
        <taxon>Sar</taxon>
        <taxon>Stramenopiles</taxon>
        <taxon>Ochrophyta</taxon>
        <taxon>Bolidophyceae</taxon>
        <taxon>Parmales</taxon>
        <taxon>Triparmaceae</taxon>
        <taxon>Triparma</taxon>
    </lineage>
</organism>
<evidence type="ECO:0000313" key="3">
    <source>
        <dbReference type="Proteomes" id="UP001165065"/>
    </source>
</evidence>
<dbReference type="OrthoDB" id="10456563at2759"/>
<feature type="region of interest" description="Disordered" evidence="1">
    <location>
        <begin position="519"/>
        <end position="545"/>
    </location>
</feature>
<feature type="region of interest" description="Disordered" evidence="1">
    <location>
        <begin position="427"/>
        <end position="455"/>
    </location>
</feature>
<dbReference type="Gene3D" id="1.10.3450.30">
    <property type="match status" value="1"/>
</dbReference>
<feature type="region of interest" description="Disordered" evidence="1">
    <location>
        <begin position="397"/>
        <end position="416"/>
    </location>
</feature>
<feature type="region of interest" description="Disordered" evidence="1">
    <location>
        <begin position="241"/>
        <end position="304"/>
    </location>
</feature>
<sequence>MLYSFTKELLLPSTNPLSSNQSLHLETILEDDPSSATLLTKLQHVEIQYQSFGHLGNSRCVTEYGQLLNIDTPLTAADNSFHMFVRVRCCLMSLHADICSSAAAPPREKLDYFYAMRDKLRVLVESTNFEGLRFSRLLSALDFEVNILFLLLELNRHIDDCMFLEATLAHVELRQTFNELWNFLRSISTLAVNPNVSSEEPNSSDPLFNQIFLWYKSVYERTAKKMSIVFDRALVSSSFASTNNEPSMPPFFSSTPTPTGTTATTTTTTTTAQPPSSTSSSPRNALFPPSSPSASAPSSQPVVSVSPTSDLLLQHLTPANIPRNIISKFVVLAHDCEKAISKKPGYSSCVRPAASGKARTKAQPSLVPVFVRVMAPRVQDFAPHPTPASRSMSYSTVASHNKSNSNPISANPLPALNTRASTTSSVVFSSTADASSMDHRDLDPPPNPTTPCFSILPSELPPHCISYIKNQIAKQNRQEGDKGGQSTPAIESSVSEPDEYAEERQRVLRLEMSRQEIPSLIPPLNSSSADVSTLSNSNSADQTAPSLSLADSTFSNYSTPSLKTPASTLKIDTDATKSMSDTTFHTANNINTSPPLRQLQQDGMADTPPLPPNSQTRDVASLLTPLTNVSSNMNHVCYFTHYFIKKVSPKFYVAVVLEEENDKLRSIARRALRRDTLKAETISASRKVIESFVANIMSNSSVWGLESSLVGSADEGGGDAEGTDGCQTDGSNSGNDEDEDEQGGAEGEGGILEYLFGGWFKRKAAEDFFLEGLTAS</sequence>
<evidence type="ECO:0000256" key="1">
    <source>
        <dbReference type="SAM" id="MobiDB-lite"/>
    </source>
</evidence>
<dbReference type="AlphaFoldDB" id="A0A9W7GGN1"/>
<feature type="compositionally biased region" description="Low complexity" evidence="1">
    <location>
        <begin position="519"/>
        <end position="528"/>
    </location>
</feature>
<feature type="compositionally biased region" description="Polar residues" evidence="1">
    <location>
        <begin position="484"/>
        <end position="495"/>
    </location>
</feature>
<feature type="compositionally biased region" description="Low complexity" evidence="1">
    <location>
        <begin position="250"/>
        <end position="282"/>
    </location>
</feature>
<feature type="compositionally biased region" description="Polar residues" evidence="1">
    <location>
        <begin position="397"/>
        <end position="409"/>
    </location>
</feature>
<gene>
    <name evidence="2" type="ORF">TrCOL_g4302</name>
</gene>
<feature type="compositionally biased region" description="Polar residues" evidence="1">
    <location>
        <begin position="529"/>
        <end position="545"/>
    </location>
</feature>
<feature type="region of interest" description="Disordered" evidence="1">
    <location>
        <begin position="475"/>
        <end position="504"/>
    </location>
</feature>
<dbReference type="Proteomes" id="UP001165065">
    <property type="component" value="Unassembled WGS sequence"/>
</dbReference>
<dbReference type="InterPro" id="IPR038060">
    <property type="entry name" value="C12orf66-like_central_sf"/>
</dbReference>
<dbReference type="EMBL" id="BRYA01001453">
    <property type="protein sequence ID" value="GMI43489.1"/>
    <property type="molecule type" value="Genomic_DNA"/>
</dbReference>
<proteinExistence type="predicted"/>
<accession>A0A9W7GGN1</accession>
<feature type="region of interest" description="Disordered" evidence="1">
    <location>
        <begin position="712"/>
        <end position="748"/>
    </location>
</feature>
<feature type="compositionally biased region" description="Low complexity" evidence="1">
    <location>
        <begin position="292"/>
        <end position="304"/>
    </location>
</feature>
<name>A0A9W7GGN1_9STRA</name>
<evidence type="ECO:0000313" key="2">
    <source>
        <dbReference type="EMBL" id="GMI43489.1"/>
    </source>
</evidence>
<protein>
    <submittedName>
        <fullName evidence="2">Uncharacterized protein</fullName>
    </submittedName>
</protein>
<keyword evidence="3" id="KW-1185">Reference proteome</keyword>
<dbReference type="SUPFAM" id="SSF158548">
    <property type="entry name" value="FLJ32549 domain-like"/>
    <property type="match status" value="1"/>
</dbReference>
<comment type="caution">
    <text evidence="2">The sequence shown here is derived from an EMBL/GenBank/DDBJ whole genome shotgun (WGS) entry which is preliminary data.</text>
</comment>
<feature type="compositionally biased region" description="Low complexity" evidence="1">
    <location>
        <begin position="723"/>
        <end position="734"/>
    </location>
</feature>
<reference evidence="3" key="1">
    <citation type="journal article" date="2023" name="Commun. Biol.">
        <title>Genome analysis of Parmales, the sister group of diatoms, reveals the evolutionary specialization of diatoms from phago-mixotrophs to photoautotrophs.</title>
        <authorList>
            <person name="Ban H."/>
            <person name="Sato S."/>
            <person name="Yoshikawa S."/>
            <person name="Yamada K."/>
            <person name="Nakamura Y."/>
            <person name="Ichinomiya M."/>
            <person name="Sato N."/>
            <person name="Blanc-Mathieu R."/>
            <person name="Endo H."/>
            <person name="Kuwata A."/>
            <person name="Ogata H."/>
        </authorList>
    </citation>
    <scope>NUCLEOTIDE SEQUENCE [LARGE SCALE GENOMIC DNA]</scope>
</reference>